<keyword evidence="2" id="KW-1015">Disulfide bond</keyword>
<keyword evidence="5" id="KW-1185">Reference proteome</keyword>
<dbReference type="PANTHER" id="PTHR36191:SF4">
    <property type="entry name" value="VWFD DOMAIN-CONTAINING PROTEIN"/>
    <property type="match status" value="1"/>
</dbReference>
<accession>A0ABN8S570</accession>
<evidence type="ECO:0000313" key="5">
    <source>
        <dbReference type="Proteomes" id="UP001159427"/>
    </source>
</evidence>
<organism evidence="4 5">
    <name type="scientific">Porites evermanni</name>
    <dbReference type="NCBI Taxonomy" id="104178"/>
    <lineage>
        <taxon>Eukaryota</taxon>
        <taxon>Metazoa</taxon>
        <taxon>Cnidaria</taxon>
        <taxon>Anthozoa</taxon>
        <taxon>Hexacorallia</taxon>
        <taxon>Scleractinia</taxon>
        <taxon>Fungiina</taxon>
        <taxon>Poritidae</taxon>
        <taxon>Porites</taxon>
    </lineage>
</organism>
<gene>
    <name evidence="4" type="ORF">PEVE_00017175</name>
</gene>
<evidence type="ECO:0000313" key="4">
    <source>
        <dbReference type="EMBL" id="CAH3186857.1"/>
    </source>
</evidence>
<dbReference type="EMBL" id="CALNXI010002371">
    <property type="protein sequence ID" value="CAH3186857.1"/>
    <property type="molecule type" value="Genomic_DNA"/>
</dbReference>
<reference evidence="4 5" key="1">
    <citation type="submission" date="2022-05" db="EMBL/GenBank/DDBJ databases">
        <authorList>
            <consortium name="Genoscope - CEA"/>
            <person name="William W."/>
        </authorList>
    </citation>
    <scope>NUCLEOTIDE SEQUENCE [LARGE SCALE GENOMIC DNA]</scope>
</reference>
<feature type="domain" description="UMOD/GP2/OIT3-like D8C" evidence="3">
    <location>
        <begin position="47"/>
        <end position="123"/>
    </location>
</feature>
<sequence length="126" mass="14385">MFYSILECYHYTFLNESSRANSFYKISIDFLCDDDFNGWYRFGGDAGKQMADSCVPEFRCGAELPGWLNGSHPEIAEGAVRRKVCFRYKNNCCEYSTSITVRNCGGFDVYHLGKPPICNFRYCGNG</sequence>
<name>A0ABN8S570_9CNID</name>
<dbReference type="InterPro" id="IPR057774">
    <property type="entry name" value="D8C_UMOD/GP2/OIT3-like"/>
</dbReference>
<evidence type="ECO:0000256" key="1">
    <source>
        <dbReference type="ARBA" id="ARBA00022729"/>
    </source>
</evidence>
<dbReference type="Pfam" id="PF23283">
    <property type="entry name" value="D8C_UMOD"/>
    <property type="match status" value="1"/>
</dbReference>
<comment type="caution">
    <text evidence="4">The sequence shown here is derived from an EMBL/GenBank/DDBJ whole genome shotgun (WGS) entry which is preliminary data.</text>
</comment>
<protein>
    <recommendedName>
        <fullName evidence="3">UMOD/GP2/OIT3-like D8C domain-containing protein</fullName>
    </recommendedName>
</protein>
<dbReference type="Proteomes" id="UP001159427">
    <property type="component" value="Unassembled WGS sequence"/>
</dbReference>
<evidence type="ECO:0000256" key="2">
    <source>
        <dbReference type="ARBA" id="ARBA00023157"/>
    </source>
</evidence>
<proteinExistence type="predicted"/>
<evidence type="ECO:0000259" key="3">
    <source>
        <dbReference type="Pfam" id="PF23283"/>
    </source>
</evidence>
<feature type="non-terminal residue" evidence="4">
    <location>
        <position position="126"/>
    </location>
</feature>
<dbReference type="PANTHER" id="PTHR36191">
    <property type="entry name" value="ENDO/EXONUCLEASE/PHOSPHATASE DOMAIN-CONTAINING PROTEIN-RELATED"/>
    <property type="match status" value="1"/>
</dbReference>
<keyword evidence="1" id="KW-0732">Signal</keyword>